<name>A0ABS4TT21_9PSEU</name>
<keyword evidence="2" id="KW-1185">Reference proteome</keyword>
<sequence>MGQCLGRDGGIPTVTGTIAFVVDKTGELVGAQPGQVATVPVRWMWLP</sequence>
<dbReference type="EMBL" id="JAGINW010000001">
    <property type="protein sequence ID" value="MBP2327547.1"/>
    <property type="molecule type" value="Genomic_DNA"/>
</dbReference>
<reference evidence="1 2" key="1">
    <citation type="submission" date="2021-03" db="EMBL/GenBank/DDBJ databases">
        <title>Sequencing the genomes of 1000 actinobacteria strains.</title>
        <authorList>
            <person name="Klenk H.-P."/>
        </authorList>
    </citation>
    <scope>NUCLEOTIDE SEQUENCE [LARGE SCALE GENOMIC DNA]</scope>
    <source>
        <strain evidence="1 2">DSM 46670</strain>
    </source>
</reference>
<dbReference type="RefSeq" id="WP_209644476.1">
    <property type="nucleotide sequence ID" value="NZ_JAGINW010000001.1"/>
</dbReference>
<organism evidence="1 2">
    <name type="scientific">Kibdelosporangium banguiense</name>
    <dbReference type="NCBI Taxonomy" id="1365924"/>
    <lineage>
        <taxon>Bacteria</taxon>
        <taxon>Bacillati</taxon>
        <taxon>Actinomycetota</taxon>
        <taxon>Actinomycetes</taxon>
        <taxon>Pseudonocardiales</taxon>
        <taxon>Pseudonocardiaceae</taxon>
        <taxon>Kibdelosporangium</taxon>
    </lineage>
</organism>
<gene>
    <name evidence="1" type="ORF">JOF56_007932</name>
</gene>
<protein>
    <submittedName>
        <fullName evidence="1">Uncharacterized protein</fullName>
    </submittedName>
</protein>
<dbReference type="Proteomes" id="UP001519332">
    <property type="component" value="Unassembled WGS sequence"/>
</dbReference>
<comment type="caution">
    <text evidence="1">The sequence shown here is derived from an EMBL/GenBank/DDBJ whole genome shotgun (WGS) entry which is preliminary data.</text>
</comment>
<evidence type="ECO:0000313" key="2">
    <source>
        <dbReference type="Proteomes" id="UP001519332"/>
    </source>
</evidence>
<evidence type="ECO:0000313" key="1">
    <source>
        <dbReference type="EMBL" id="MBP2327547.1"/>
    </source>
</evidence>
<accession>A0ABS4TT21</accession>
<proteinExistence type="predicted"/>